<keyword evidence="2" id="KW-1185">Reference proteome</keyword>
<proteinExistence type="predicted"/>
<dbReference type="EMBL" id="QFFI01000020">
    <property type="protein sequence ID" value="PWG62359.1"/>
    <property type="molecule type" value="Genomic_DNA"/>
</dbReference>
<evidence type="ECO:0000313" key="2">
    <source>
        <dbReference type="Proteomes" id="UP000245474"/>
    </source>
</evidence>
<accession>A0A2U2N060</accession>
<dbReference type="AlphaFoldDB" id="A0A2U2N060"/>
<dbReference type="Proteomes" id="UP000245474">
    <property type="component" value="Unassembled WGS sequence"/>
</dbReference>
<reference evidence="1 2" key="1">
    <citation type="submission" date="2018-05" db="EMBL/GenBank/DDBJ databases">
        <title>Spiribacter halobius sp. nov., a moderately halophilic bacterium isolated from marine solar saltern.</title>
        <authorList>
            <person name="Zheng W.-S."/>
            <person name="Lu D.-C."/>
            <person name="Du Z.-J."/>
        </authorList>
    </citation>
    <scope>NUCLEOTIDE SEQUENCE [LARGE SCALE GENOMIC DNA]</scope>
    <source>
        <strain evidence="1 2">E85</strain>
    </source>
</reference>
<comment type="caution">
    <text evidence="1">The sequence shown here is derived from an EMBL/GenBank/DDBJ whole genome shotgun (WGS) entry which is preliminary data.</text>
</comment>
<name>A0A2U2N060_9GAMM</name>
<organism evidence="1 2">
    <name type="scientific">Sediminicurvatus halobius</name>
    <dbReference type="NCBI Taxonomy" id="2182432"/>
    <lineage>
        <taxon>Bacteria</taxon>
        <taxon>Pseudomonadati</taxon>
        <taxon>Pseudomonadota</taxon>
        <taxon>Gammaproteobacteria</taxon>
        <taxon>Chromatiales</taxon>
        <taxon>Ectothiorhodospiraceae</taxon>
        <taxon>Sediminicurvatus</taxon>
    </lineage>
</organism>
<sequence length="64" mass="6616">MTFGSYGTHVLIFALQGGSEVRKTALGADSQIEAAQTLEGMSDETLAEELAASVPLDDASPFGI</sequence>
<evidence type="ECO:0000313" key="1">
    <source>
        <dbReference type="EMBL" id="PWG62359.1"/>
    </source>
</evidence>
<gene>
    <name evidence="1" type="ORF">DEM34_12870</name>
</gene>
<protein>
    <submittedName>
        <fullName evidence="1">Uncharacterized protein</fullName>
    </submittedName>
</protein>